<reference evidence="1 2" key="1">
    <citation type="journal article" date="2014" name="Appl. Environ. Microbiol.">
        <title>The Plasmid Complement of Lactococcus lactis UC509.9 Encodes Multiple Bacteriophage Resistance Systems.</title>
        <authorList>
            <person name="Ainsworth S."/>
            <person name="Mahony J."/>
            <person name="van Sinderen D."/>
        </authorList>
    </citation>
    <scope>NUCLEOTIDE SEQUENCE [LARGE SCALE GENOMIC DNA]</scope>
</reference>
<evidence type="ECO:0000313" key="1">
    <source>
        <dbReference type="EMBL" id="AHC30303.1"/>
    </source>
</evidence>
<proteinExistence type="predicted"/>
<evidence type="ECO:0000313" key="2">
    <source>
        <dbReference type="Proteomes" id="UP000026903"/>
    </source>
</evidence>
<dbReference type="Proteomes" id="UP000026903">
    <property type="component" value="Segment"/>
</dbReference>
<accession>A0A023J2W4</accession>
<gene>
    <name evidence="1" type="ORF">sk1833_048</name>
</gene>
<dbReference type="EMBL" id="KF676640">
    <property type="protein sequence ID" value="AHC30303.1"/>
    <property type="molecule type" value="Genomic_DNA"/>
</dbReference>
<name>A0A023J2W4_9CAUD</name>
<organism evidence="1 2">
    <name type="scientific">Lactococcus phage SK1833</name>
    <dbReference type="NCBI Taxonomy" id="1414741"/>
    <lineage>
        <taxon>Viruses</taxon>
        <taxon>Duplodnaviria</taxon>
        <taxon>Heunggongvirae</taxon>
        <taxon>Uroviricota</taxon>
        <taxon>Caudoviricetes</taxon>
        <taxon>Skunavirus</taxon>
        <taxon>Skunavirus sk1</taxon>
    </lineage>
</organism>
<sequence>MDKIRDLIYEKKCSLCGYNIEMSSFIVQDNKEEYEVVSHLSCYLNNMSKVALEMEIEEY</sequence>
<protein>
    <submittedName>
        <fullName evidence="1">Uncharacterized protein</fullName>
    </submittedName>
</protein>